<proteinExistence type="predicted"/>
<accession>A0A9P3GB24</accession>
<protein>
    <recommendedName>
        <fullName evidence="2">DUF6534 domain-containing protein</fullName>
    </recommendedName>
</protein>
<evidence type="ECO:0000256" key="1">
    <source>
        <dbReference type="SAM" id="Phobius"/>
    </source>
</evidence>
<keyword evidence="1" id="KW-1133">Transmembrane helix</keyword>
<evidence type="ECO:0000259" key="2">
    <source>
        <dbReference type="Pfam" id="PF20152"/>
    </source>
</evidence>
<feature type="transmembrane region" description="Helical" evidence="1">
    <location>
        <begin position="65"/>
        <end position="87"/>
    </location>
</feature>
<feature type="transmembrane region" description="Helical" evidence="1">
    <location>
        <begin position="20"/>
        <end position="45"/>
    </location>
</feature>
<keyword evidence="1" id="KW-0812">Transmembrane</keyword>
<organism evidence="3 4">
    <name type="scientific">Phanerochaete sordida</name>
    <dbReference type="NCBI Taxonomy" id="48140"/>
    <lineage>
        <taxon>Eukaryota</taxon>
        <taxon>Fungi</taxon>
        <taxon>Dikarya</taxon>
        <taxon>Basidiomycota</taxon>
        <taxon>Agaricomycotina</taxon>
        <taxon>Agaricomycetes</taxon>
        <taxon>Polyporales</taxon>
        <taxon>Phanerochaetaceae</taxon>
        <taxon>Phanerochaete</taxon>
    </lineage>
</organism>
<comment type="caution">
    <text evidence="3">The sequence shown here is derived from an EMBL/GenBank/DDBJ whole genome shotgun (WGS) entry which is preliminary data.</text>
</comment>
<dbReference type="InterPro" id="IPR045339">
    <property type="entry name" value="DUF6534"/>
</dbReference>
<dbReference type="EMBL" id="BPQB01000017">
    <property type="protein sequence ID" value="GJE90589.1"/>
    <property type="molecule type" value="Genomic_DNA"/>
</dbReference>
<sequence length="178" mass="19774">MLALGGRTSSVQELWELTSIGWLFYVSLAFDAATNLGITITLSTYLNRARRSPLYGWDYMISAPVIYMSNTGALCLIVIFLTFLMRLVRKDDYIFFGIFLPYSTLYANGLLGYMNSTLEDEEHASGRSGSRSANLNNGLAIHADMQRALDAAVDSPATMEIPLSVHVEKIIDKESMLL</sequence>
<dbReference type="Pfam" id="PF20152">
    <property type="entry name" value="DUF6534"/>
    <property type="match status" value="1"/>
</dbReference>
<keyword evidence="4" id="KW-1185">Reference proteome</keyword>
<keyword evidence="1" id="KW-0472">Membrane</keyword>
<dbReference type="AlphaFoldDB" id="A0A9P3GB24"/>
<feature type="transmembrane region" description="Helical" evidence="1">
    <location>
        <begin position="93"/>
        <end position="113"/>
    </location>
</feature>
<reference evidence="3 4" key="1">
    <citation type="submission" date="2021-08" db="EMBL/GenBank/DDBJ databases">
        <title>Draft Genome Sequence of Phanerochaete sordida strain YK-624.</title>
        <authorList>
            <person name="Mori T."/>
            <person name="Dohra H."/>
            <person name="Suzuki T."/>
            <person name="Kawagishi H."/>
            <person name="Hirai H."/>
        </authorList>
    </citation>
    <scope>NUCLEOTIDE SEQUENCE [LARGE SCALE GENOMIC DNA]</scope>
    <source>
        <strain evidence="3 4">YK-624</strain>
    </source>
</reference>
<dbReference type="Proteomes" id="UP000703269">
    <property type="component" value="Unassembled WGS sequence"/>
</dbReference>
<feature type="domain" description="DUF6534" evidence="2">
    <location>
        <begin position="32"/>
        <end position="116"/>
    </location>
</feature>
<evidence type="ECO:0000313" key="4">
    <source>
        <dbReference type="Proteomes" id="UP000703269"/>
    </source>
</evidence>
<evidence type="ECO:0000313" key="3">
    <source>
        <dbReference type="EMBL" id="GJE90589.1"/>
    </source>
</evidence>
<name>A0A9P3GB24_9APHY</name>
<gene>
    <name evidence="3" type="ORF">PsYK624_067330</name>
</gene>